<name>A0A2P5E3F3_PARAD</name>
<comment type="caution">
    <text evidence="2">The sequence shown here is derived from an EMBL/GenBank/DDBJ whole genome shotgun (WGS) entry which is preliminary data.</text>
</comment>
<organism evidence="2 3">
    <name type="scientific">Parasponia andersonii</name>
    <name type="common">Sponia andersonii</name>
    <dbReference type="NCBI Taxonomy" id="3476"/>
    <lineage>
        <taxon>Eukaryota</taxon>
        <taxon>Viridiplantae</taxon>
        <taxon>Streptophyta</taxon>
        <taxon>Embryophyta</taxon>
        <taxon>Tracheophyta</taxon>
        <taxon>Spermatophyta</taxon>
        <taxon>Magnoliopsida</taxon>
        <taxon>eudicotyledons</taxon>
        <taxon>Gunneridae</taxon>
        <taxon>Pentapetalae</taxon>
        <taxon>rosids</taxon>
        <taxon>fabids</taxon>
        <taxon>Rosales</taxon>
        <taxon>Cannabaceae</taxon>
        <taxon>Parasponia</taxon>
    </lineage>
</organism>
<sequence>SSPQLITKPDTIPPQPPNALTNSDSYIVDPPHFQNTTQQCQYERVFEDVYEYDSVVEDLLVGRNRNHTQNEPVKNEALVNESVENEALMNKPTENKDPMKEPTENEDN</sequence>
<feature type="compositionally biased region" description="Basic and acidic residues" evidence="1">
    <location>
        <begin position="93"/>
        <end position="108"/>
    </location>
</feature>
<feature type="non-terminal residue" evidence="2">
    <location>
        <position position="1"/>
    </location>
</feature>
<evidence type="ECO:0000313" key="3">
    <source>
        <dbReference type="Proteomes" id="UP000237105"/>
    </source>
</evidence>
<protein>
    <submittedName>
        <fullName evidence="2">Uncharacterized protein</fullName>
    </submittedName>
</protein>
<reference evidence="3" key="1">
    <citation type="submission" date="2016-06" db="EMBL/GenBank/DDBJ databases">
        <title>Parallel loss of symbiosis genes in relatives of nitrogen-fixing non-legume Parasponia.</title>
        <authorList>
            <person name="Van Velzen R."/>
            <person name="Holmer R."/>
            <person name="Bu F."/>
            <person name="Rutten L."/>
            <person name="Van Zeijl A."/>
            <person name="Liu W."/>
            <person name="Santuari L."/>
            <person name="Cao Q."/>
            <person name="Sharma T."/>
            <person name="Shen D."/>
            <person name="Roswanjaya Y."/>
            <person name="Wardhani T."/>
            <person name="Kalhor M.S."/>
            <person name="Jansen J."/>
            <person name="Van den Hoogen J."/>
            <person name="Gungor B."/>
            <person name="Hartog M."/>
            <person name="Hontelez J."/>
            <person name="Verver J."/>
            <person name="Yang W.-C."/>
            <person name="Schijlen E."/>
            <person name="Repin R."/>
            <person name="Schilthuizen M."/>
            <person name="Schranz E."/>
            <person name="Heidstra R."/>
            <person name="Miyata K."/>
            <person name="Fedorova E."/>
            <person name="Kohlen W."/>
            <person name="Bisseling T."/>
            <person name="Smit S."/>
            <person name="Geurts R."/>
        </authorList>
    </citation>
    <scope>NUCLEOTIDE SEQUENCE [LARGE SCALE GENOMIC DNA]</scope>
    <source>
        <strain evidence="3">cv. WU1-14</strain>
    </source>
</reference>
<dbReference type="EMBL" id="JXTB01000002">
    <property type="protein sequence ID" value="PON80040.1"/>
    <property type="molecule type" value="Genomic_DNA"/>
</dbReference>
<accession>A0A2P5E3F3</accession>
<evidence type="ECO:0000256" key="1">
    <source>
        <dbReference type="SAM" id="MobiDB-lite"/>
    </source>
</evidence>
<dbReference type="Proteomes" id="UP000237105">
    <property type="component" value="Unassembled WGS sequence"/>
</dbReference>
<feature type="region of interest" description="Disordered" evidence="1">
    <location>
        <begin position="81"/>
        <end position="108"/>
    </location>
</feature>
<feature type="region of interest" description="Disordered" evidence="1">
    <location>
        <begin position="1"/>
        <end position="32"/>
    </location>
</feature>
<gene>
    <name evidence="2" type="ORF">PanWU01x14_004900</name>
</gene>
<evidence type="ECO:0000313" key="2">
    <source>
        <dbReference type="EMBL" id="PON80040.1"/>
    </source>
</evidence>
<proteinExistence type="predicted"/>
<dbReference type="AlphaFoldDB" id="A0A2P5E3F3"/>
<keyword evidence="3" id="KW-1185">Reference proteome</keyword>